<dbReference type="EMBL" id="OA884100">
    <property type="protein sequence ID" value="CAD7280300.1"/>
    <property type="molecule type" value="Genomic_DNA"/>
</dbReference>
<keyword evidence="3" id="KW-0418">Kinase</keyword>
<dbReference type="AlphaFoldDB" id="A0A7R9BSA5"/>
<accession>A0A7R9BSA5</accession>
<feature type="non-terminal residue" evidence="7">
    <location>
        <position position="1"/>
    </location>
</feature>
<keyword evidence="4" id="KW-0067">ATP-binding</keyword>
<dbReference type="PANTHER" id="PTHR11063:SF8">
    <property type="entry name" value="DELTA-1-PYRROLINE-5-CARBOXYLATE SYNTHASE"/>
    <property type="match status" value="1"/>
</dbReference>
<dbReference type="Pfam" id="PF00696">
    <property type="entry name" value="AA_kinase"/>
    <property type="match status" value="2"/>
</dbReference>
<keyword evidence="2" id="KW-0547">Nucleotide-binding</keyword>
<dbReference type="Gene3D" id="3.40.605.10">
    <property type="entry name" value="Aldehyde Dehydrogenase, Chain A, domain 1"/>
    <property type="match status" value="1"/>
</dbReference>
<evidence type="ECO:0000256" key="3">
    <source>
        <dbReference type="ARBA" id="ARBA00022777"/>
    </source>
</evidence>
<keyword evidence="1" id="KW-0808">Transferase</keyword>
<dbReference type="GO" id="GO:0005524">
    <property type="term" value="F:ATP binding"/>
    <property type="evidence" value="ECO:0007669"/>
    <property type="project" value="UniProtKB-KW"/>
</dbReference>
<feature type="region of interest" description="Disordered" evidence="5">
    <location>
        <begin position="80"/>
        <end position="142"/>
    </location>
</feature>
<evidence type="ECO:0000313" key="8">
    <source>
        <dbReference type="Proteomes" id="UP000678499"/>
    </source>
</evidence>
<dbReference type="InterPro" id="IPR001048">
    <property type="entry name" value="Asp/Glu/Uridylate_kinase"/>
</dbReference>
<dbReference type="InterPro" id="IPR019797">
    <property type="entry name" value="Glutamate_5-kinase_CS"/>
</dbReference>
<evidence type="ECO:0000256" key="2">
    <source>
        <dbReference type="ARBA" id="ARBA00022741"/>
    </source>
</evidence>
<dbReference type="InterPro" id="IPR041744">
    <property type="entry name" value="G5K_ProBA"/>
</dbReference>
<dbReference type="GO" id="GO:0005739">
    <property type="term" value="C:mitochondrion"/>
    <property type="evidence" value="ECO:0007669"/>
    <property type="project" value="TreeGrafter"/>
</dbReference>
<feature type="compositionally biased region" description="Polar residues" evidence="5">
    <location>
        <begin position="86"/>
        <end position="125"/>
    </location>
</feature>
<dbReference type="EMBL" id="CAJPEX010002063">
    <property type="protein sequence ID" value="CAG0920452.1"/>
    <property type="molecule type" value="Genomic_DNA"/>
</dbReference>
<dbReference type="PRINTS" id="PR00474">
    <property type="entry name" value="GLU5KINASE"/>
</dbReference>
<dbReference type="PROSITE" id="PS00902">
    <property type="entry name" value="GLUTAMATE_5_KINASE"/>
    <property type="match status" value="1"/>
</dbReference>
<evidence type="ECO:0000256" key="4">
    <source>
        <dbReference type="ARBA" id="ARBA00022840"/>
    </source>
</evidence>
<dbReference type="InterPro" id="IPR016162">
    <property type="entry name" value="Ald_DH_N"/>
</dbReference>
<reference evidence="7" key="1">
    <citation type="submission" date="2020-11" db="EMBL/GenBank/DDBJ databases">
        <authorList>
            <person name="Tran Van P."/>
        </authorList>
    </citation>
    <scope>NUCLEOTIDE SEQUENCE</scope>
</reference>
<name>A0A7R9BSA5_9CRUS</name>
<gene>
    <name evidence="7" type="ORF">NMOB1V02_LOCUS7960</name>
</gene>
<keyword evidence="8" id="KW-1185">Reference proteome</keyword>
<dbReference type="Gene3D" id="3.40.1160.10">
    <property type="entry name" value="Acetylglutamate kinase-like"/>
    <property type="match status" value="2"/>
</dbReference>
<organism evidence="7">
    <name type="scientific">Notodromas monacha</name>
    <dbReference type="NCBI Taxonomy" id="399045"/>
    <lineage>
        <taxon>Eukaryota</taxon>
        <taxon>Metazoa</taxon>
        <taxon>Ecdysozoa</taxon>
        <taxon>Arthropoda</taxon>
        <taxon>Crustacea</taxon>
        <taxon>Oligostraca</taxon>
        <taxon>Ostracoda</taxon>
        <taxon>Podocopa</taxon>
        <taxon>Podocopida</taxon>
        <taxon>Cypridocopina</taxon>
        <taxon>Cypridoidea</taxon>
        <taxon>Cyprididae</taxon>
        <taxon>Notodromas</taxon>
    </lineage>
</organism>
<dbReference type="Proteomes" id="UP000678499">
    <property type="component" value="Unassembled WGS sequence"/>
</dbReference>
<dbReference type="InterPro" id="IPR036393">
    <property type="entry name" value="AceGlu_kinase-like_sf"/>
</dbReference>
<evidence type="ECO:0000259" key="6">
    <source>
        <dbReference type="Pfam" id="PF00696"/>
    </source>
</evidence>
<dbReference type="GO" id="GO:0004350">
    <property type="term" value="F:glutamate-5-semialdehyde dehydrogenase activity"/>
    <property type="evidence" value="ECO:0007669"/>
    <property type="project" value="TreeGrafter"/>
</dbReference>
<protein>
    <recommendedName>
        <fullName evidence="6">Aspartate/glutamate/uridylate kinase domain-containing protein</fullName>
    </recommendedName>
</protein>
<proteinExistence type="predicted"/>
<dbReference type="GO" id="GO:0004349">
    <property type="term" value="F:glutamate 5-kinase activity"/>
    <property type="evidence" value="ECO:0007669"/>
    <property type="project" value="InterPro"/>
</dbReference>
<sequence>MANILSGWKSSVRQTSRFAQIGKNTNIDLSSKRLVRKAKKAQWSVNPEMWYGRQGIRGFSLRNHLLGAYKGEMELEPTRCQRSGAFRSTPSIRTMSTVTSATSSGNNDTTSANSQPRREISSSSRTHVRVSGHASLGSTMGTISNTSGFRTEGWGGMDMTQHGVTPFQSSTGRIFKRKTSTNAVQRALTTMELARRRAVPFAHRSQLIHAKRVVIKLGSAVVTRADGCGIALGRLASIVEQVAELQNQGKECLLVTSGAVAFGRQRMTQELVMSMSMRETLSKDPKKGFASTGRIFKRKTSTNAVQRALTTMELARRRAVPFAHRSQLIHAKRVVIKLGSAVVTRADGCGIALGRLASIVEQVAELQNQGKECLLVTSGAVAFGRQRMTQELVMSMSMRETLSKDPKKGFANMGVLDPRAAASVGQSGLMSLYEAMFGQYGAKVLVTVPDFHHDETRKNLYATISELINLNILPIVNTNDAVSPPASVIPETAGVISIKDNDSLAARLAVEVGADLLIIMSDVNGVYDAPPEVEGSRLLSTFSPHCSSNIKFGDKSSVGTGGMDSKVKAATWALERGVSVVVVNGTAPQAIQNTISGRKVGTFFTDAKSVGLPVETLAQNGSRILQSLTSLQRSEVLNYLGDLMLQRQSDIMDANKVDLDLAEKAGLDAPLLSRLAVTPAKLQSLAS</sequence>
<feature type="domain" description="Aspartate/glutamate/uridylate kinase" evidence="6">
    <location>
        <begin position="332"/>
        <end position="584"/>
    </location>
</feature>
<feature type="domain" description="Aspartate/glutamate/uridylate kinase" evidence="6">
    <location>
        <begin position="211"/>
        <end position="275"/>
    </location>
</feature>
<dbReference type="InterPro" id="IPR001057">
    <property type="entry name" value="Glu/AcGlu_kinase"/>
</dbReference>
<evidence type="ECO:0000256" key="1">
    <source>
        <dbReference type="ARBA" id="ARBA00022679"/>
    </source>
</evidence>
<dbReference type="SUPFAM" id="SSF53633">
    <property type="entry name" value="Carbamate kinase-like"/>
    <property type="match status" value="2"/>
</dbReference>
<dbReference type="CDD" id="cd04256">
    <property type="entry name" value="AAK_P5CS_ProBA"/>
    <property type="match status" value="1"/>
</dbReference>
<dbReference type="OrthoDB" id="1934954at2759"/>
<dbReference type="PANTHER" id="PTHR11063">
    <property type="entry name" value="GLUTAMATE SEMIALDEHYDE DEHYDROGENASE"/>
    <property type="match status" value="1"/>
</dbReference>
<evidence type="ECO:0000256" key="5">
    <source>
        <dbReference type="SAM" id="MobiDB-lite"/>
    </source>
</evidence>
<evidence type="ECO:0000313" key="7">
    <source>
        <dbReference type="EMBL" id="CAD7280300.1"/>
    </source>
</evidence>